<dbReference type="EMBL" id="LBPO01000003">
    <property type="protein sequence ID" value="KKP59349.1"/>
    <property type="molecule type" value="Genomic_DNA"/>
</dbReference>
<dbReference type="AlphaFoldDB" id="A0A0G0AR50"/>
<proteinExistence type="predicted"/>
<accession>A0A0G0AR50</accession>
<comment type="caution">
    <text evidence="2">The sequence shown here is derived from an EMBL/GenBank/DDBJ whole genome shotgun (WGS) entry which is preliminary data.</text>
</comment>
<evidence type="ECO:0000313" key="3">
    <source>
        <dbReference type="Proteomes" id="UP000034927"/>
    </source>
</evidence>
<evidence type="ECO:0000256" key="1">
    <source>
        <dbReference type="SAM" id="MobiDB-lite"/>
    </source>
</evidence>
<reference evidence="2 3" key="1">
    <citation type="journal article" date="2015" name="Nature">
        <title>rRNA introns, odd ribosomes, and small enigmatic genomes across a large radiation of phyla.</title>
        <authorList>
            <person name="Brown C.T."/>
            <person name="Hug L.A."/>
            <person name="Thomas B.C."/>
            <person name="Sharon I."/>
            <person name="Castelle C.J."/>
            <person name="Singh A."/>
            <person name="Wilkins M.J."/>
            <person name="Williams K.H."/>
            <person name="Banfield J.F."/>
        </authorList>
    </citation>
    <scope>NUCLEOTIDE SEQUENCE [LARGE SCALE GENOMIC DNA]</scope>
</reference>
<dbReference type="Proteomes" id="UP000034927">
    <property type="component" value="Unassembled WGS sequence"/>
</dbReference>
<protein>
    <submittedName>
        <fullName evidence="2">Uncharacterized protein</fullName>
    </submittedName>
</protein>
<name>A0A0G0AR50_9BACT</name>
<gene>
    <name evidence="2" type="ORF">UR53_C0003G0011</name>
</gene>
<organism evidence="2 3">
    <name type="scientific">Candidatus Magasanikbacteria bacterium GW2011_GWC2_34_16</name>
    <dbReference type="NCBI Taxonomy" id="1619045"/>
    <lineage>
        <taxon>Bacteria</taxon>
        <taxon>Candidatus Magasanikiibacteriota</taxon>
    </lineage>
</organism>
<evidence type="ECO:0000313" key="2">
    <source>
        <dbReference type="EMBL" id="KKP59349.1"/>
    </source>
</evidence>
<sequence length="163" mass="17607">MSSTPAGEACRWGSCEESLRANFFDVDRQLARESERRKRALRRLAAHPETGLWVEVQQATATVLSFERGIGLALVDDLGVVFDDQDARRVGTRQEVVARGAHVLRLAVVGDFVAHGVRVGHRVGVVGVVVDDAPVRAATSGEKGGQHSHQQRKAQLGAHGTLL</sequence>
<feature type="region of interest" description="Disordered" evidence="1">
    <location>
        <begin position="138"/>
        <end position="163"/>
    </location>
</feature>